<proteinExistence type="predicted"/>
<dbReference type="AlphaFoldDB" id="A0A1Q9CAS5"/>
<organism evidence="2 3">
    <name type="scientific">Symbiodinium microadriaticum</name>
    <name type="common">Dinoflagellate</name>
    <name type="synonym">Zooxanthella microadriatica</name>
    <dbReference type="NCBI Taxonomy" id="2951"/>
    <lineage>
        <taxon>Eukaryota</taxon>
        <taxon>Sar</taxon>
        <taxon>Alveolata</taxon>
        <taxon>Dinophyceae</taxon>
        <taxon>Suessiales</taxon>
        <taxon>Symbiodiniaceae</taxon>
        <taxon>Symbiodinium</taxon>
    </lineage>
</organism>
<sequence length="932" mass="101328">MGARWTPLSLSGGRDDEQPRRGQFTPPGARLAFDSWASRPAPACPVAVPSLLDMEKACRKQQASKAPGPDCIINEVWKLFPAYAGEWTWLLCAQIALSGHEPARFKLALICALYKKGPAALPANYRSIALMNGLAKLWHGHLRGSIGNTVLQGYDCFQLGGRRGIPISFAVAAYRSACELSIHAGRSVATLFVDIQAAYYEASRQLVFEGGDLADSQESLPVAHLQRLASELLSSGALALLGVPIEERLLPQDCVECSHWRLVTSQRVFLAGRGTRPGDGLADVLFGALFSVALQHIRRTCRLEGIGHSAAGIALARPGDILQLGWADDLAIVSDFDTPADLQRDFPRLAGIVISTLQALRFKVNLGSGKTEALLDIRGPHAKKVRGDMLLEGSQLTVVPGVYLRIAPEYRYLGVIQTPKDTGRRDTELCSQRACGAWAHGRKLLTSQCTSLAVSARAWSPLTGFFERAARTLIGSWTYGHVLTRATLLAILGLPEPQDAATVARVRLVVQLVTRAPKAVFELFDAAWNRALPWCEILADSVRQVSEALPAGSYTAASISHVRQHASALLKPCRRLSRWGTLQRAVWLLWDDVVQPRAKLIVGTPLACSCPLCHLHLPSAHALAAHLHRRHTIVNTLTRFTQGTVCLWCHCEHHTTDRHKYHLRVSPACVHGLRVTVGEAYVYGSGTKRSGQRAHRGLPSYRLPGPVNATPAQRQAAAENRTCSAEDLAAELQAVTGATDVFQWPTDIRSVGRVSLATLLPDNSMEPVPAPISAPAHTGLLASSSAQPPGRWFTLIDPSLVSDTDVCTPSGYWSGLLSGSFACQFPASWHRYWKLWQAMHTLGPWDTRSFSAAAVLRRAAPASHDLDSKGCAATVGLFCRQQLPCEPSATLWSIAASSGCVGFRVELAFCSSAPYFHRPTFTFCTFLHPRCL</sequence>
<gene>
    <name evidence="2" type="ORF">AK812_SmicGene39611</name>
</gene>
<dbReference type="EMBL" id="LSRX01001424">
    <property type="protein sequence ID" value="OLP80033.1"/>
    <property type="molecule type" value="Genomic_DNA"/>
</dbReference>
<feature type="region of interest" description="Disordered" evidence="1">
    <location>
        <begin position="1"/>
        <end position="26"/>
    </location>
</feature>
<keyword evidence="3" id="KW-1185">Reference proteome</keyword>
<dbReference type="Proteomes" id="UP000186817">
    <property type="component" value="Unassembled WGS sequence"/>
</dbReference>
<accession>A0A1Q9CAS5</accession>
<evidence type="ECO:0000313" key="3">
    <source>
        <dbReference type="Proteomes" id="UP000186817"/>
    </source>
</evidence>
<evidence type="ECO:0000256" key="1">
    <source>
        <dbReference type="SAM" id="MobiDB-lite"/>
    </source>
</evidence>
<feature type="region of interest" description="Disordered" evidence="1">
    <location>
        <begin position="688"/>
        <end position="707"/>
    </location>
</feature>
<comment type="caution">
    <text evidence="2">The sequence shown here is derived from an EMBL/GenBank/DDBJ whole genome shotgun (WGS) entry which is preliminary data.</text>
</comment>
<name>A0A1Q9CAS5_SYMMI</name>
<dbReference type="PANTHER" id="PTHR19446">
    <property type="entry name" value="REVERSE TRANSCRIPTASES"/>
    <property type="match status" value="1"/>
</dbReference>
<evidence type="ECO:0000313" key="2">
    <source>
        <dbReference type="EMBL" id="OLP80033.1"/>
    </source>
</evidence>
<dbReference type="OrthoDB" id="6627741at2759"/>
<reference evidence="2 3" key="1">
    <citation type="submission" date="2016-02" db="EMBL/GenBank/DDBJ databases">
        <title>Genome analysis of coral dinoflagellate symbionts highlights evolutionary adaptations to a symbiotic lifestyle.</title>
        <authorList>
            <person name="Aranda M."/>
            <person name="Li Y."/>
            <person name="Liew Y.J."/>
            <person name="Baumgarten S."/>
            <person name="Simakov O."/>
            <person name="Wilson M."/>
            <person name="Piel J."/>
            <person name="Ashoor H."/>
            <person name="Bougouffa S."/>
            <person name="Bajic V.B."/>
            <person name="Ryu T."/>
            <person name="Ravasi T."/>
            <person name="Bayer T."/>
            <person name="Micklem G."/>
            <person name="Kim H."/>
            <person name="Bhak J."/>
            <person name="Lajeunesse T.C."/>
            <person name="Voolstra C.R."/>
        </authorList>
    </citation>
    <scope>NUCLEOTIDE SEQUENCE [LARGE SCALE GENOMIC DNA]</scope>
    <source>
        <strain evidence="2 3">CCMP2467</strain>
    </source>
</reference>
<protein>
    <submittedName>
        <fullName evidence="2">Uncharacterized protein</fullName>
    </submittedName>
</protein>